<dbReference type="Proteomes" id="UP001732700">
    <property type="component" value="Chromosome 4D"/>
</dbReference>
<evidence type="ECO:0000313" key="1">
    <source>
        <dbReference type="EnsemblPlants" id="AVESA.00010b.r2.4DG0790230.1.CDS.1"/>
    </source>
</evidence>
<sequence length="530" mass="60469">MTHQLTILWAPFLLIHLGGQDTVTAFALEDNELWLRHLLNLVGQACLVAYVLWKWVALAQYQVVISASFLFVAGILKYAERIWALKLGSKKGLETSTSRDLMKATLRMEDGEKPGETYQAIIRYALRREHIVRSIFTGRKLSDVTNGDLSKFVYPRQDGDAGGASLVVEAQLNFKRAEIELSIMYDNLFTKSQVIQSRPGGILRCVSFASTAVAFVLYMKMMMSSVDAKQTTSAITYNFDYRRRSRVDAAVTYILFIGAFFLEACSFFIVMMSPWEWPVLEAGAGRWCYHVLLTRVAWPIFMRIQPETKSWWSNSMGQYNLASTLKNKNRSGIAMAMAKVARVFGASDHLNKISDTKYAQVTKNIKELILDSIDTCKRLSNYMLYLLVEHPAMLPVRASTQDLFRREPLWCPYGSMKEEEDGYFDFNWLAMSYGGPVSTFLMLRREVLENEGDITAELEILEKVWVRMLLYAAGKSRPEEHARRLSNGGELITFVWLIMAHWAMGDVHSSVSLIGARYDSINDYLLEYVK</sequence>
<reference evidence="1" key="1">
    <citation type="submission" date="2021-05" db="EMBL/GenBank/DDBJ databases">
        <authorList>
            <person name="Scholz U."/>
            <person name="Mascher M."/>
            <person name="Fiebig A."/>
        </authorList>
    </citation>
    <scope>NUCLEOTIDE SEQUENCE [LARGE SCALE GENOMIC DNA]</scope>
</reference>
<evidence type="ECO:0000313" key="2">
    <source>
        <dbReference type="Proteomes" id="UP001732700"/>
    </source>
</evidence>
<keyword evidence="2" id="KW-1185">Reference proteome</keyword>
<protein>
    <submittedName>
        <fullName evidence="1">Uncharacterized protein</fullName>
    </submittedName>
</protein>
<dbReference type="EnsemblPlants" id="AVESA.00010b.r2.4DG0790230.1">
    <property type="protein sequence ID" value="AVESA.00010b.r2.4DG0790230.1.CDS.1"/>
    <property type="gene ID" value="AVESA.00010b.r2.4DG0790230"/>
</dbReference>
<name>A0ACD5XC41_AVESA</name>
<accession>A0ACD5XC41</accession>
<reference evidence="1" key="2">
    <citation type="submission" date="2025-09" db="UniProtKB">
        <authorList>
            <consortium name="EnsemblPlants"/>
        </authorList>
    </citation>
    <scope>IDENTIFICATION</scope>
</reference>
<proteinExistence type="predicted"/>
<organism evidence="1 2">
    <name type="scientific">Avena sativa</name>
    <name type="common">Oat</name>
    <dbReference type="NCBI Taxonomy" id="4498"/>
    <lineage>
        <taxon>Eukaryota</taxon>
        <taxon>Viridiplantae</taxon>
        <taxon>Streptophyta</taxon>
        <taxon>Embryophyta</taxon>
        <taxon>Tracheophyta</taxon>
        <taxon>Spermatophyta</taxon>
        <taxon>Magnoliopsida</taxon>
        <taxon>Liliopsida</taxon>
        <taxon>Poales</taxon>
        <taxon>Poaceae</taxon>
        <taxon>BOP clade</taxon>
        <taxon>Pooideae</taxon>
        <taxon>Poodae</taxon>
        <taxon>Poeae</taxon>
        <taxon>Poeae Chloroplast Group 1 (Aveneae type)</taxon>
        <taxon>Aveninae</taxon>
        <taxon>Avena</taxon>
    </lineage>
</organism>